<evidence type="ECO:0000256" key="2">
    <source>
        <dbReference type="ARBA" id="ARBA00022525"/>
    </source>
</evidence>
<evidence type="ECO:0000256" key="3">
    <source>
        <dbReference type="PROSITE-ProRule" id="PRU00239"/>
    </source>
</evidence>
<sequence>MNGALNQVRSAFRNILKNMQKPARAIRPYEKRSPLGVEPLEARELFTVSSAGINNDKTLVIRADSFSTSAEIRQVGSNLVLKEGSKSWSFAASKVNTLHFSGGASNDKVINYTSKNFTAYGYGGNDYFSSRGSGADYFVGGDGNDSLYGNDGNDKLYGGAGNDLLSGGAGNDLVSGNDGNDEVYGGLGNDILYGGLGNDMLSGNEGNDKLYGDAGNDTMYGGDGDDYLWGQDGDDLLLGGNGNDQLMGGYGNDQLNGGAGADKMWGEYGNDVLIAIDNGTTDYVEGGSGADTLWVDKGSSRDSVYGLTSSDQLQEVKSFANGADKTLNGDRITDPKVAAAGEKYRTFSDNPLFSTSGPQTTDVRQGSLGDCYLLAGLGAIAKDSPQAIRSSVVDFNDGTYGVRLGDKFYRVDNDLVVKTSTSTTPAYAKLGAQNSMWVAVVEKAYAHYRTGANSFASIEGGWSVELNRAFGSTTAGAKSIQSYTSATALANDIANRVKAGQAVTIGFTGEKKVGKGPAPIITGHQYTVMSVKVVNGAVASITLRNPWGTDGGGSKDSNPNDGLITVTPAQLLAYVGNVNWGKV</sequence>
<dbReference type="SUPFAM" id="SSF54001">
    <property type="entry name" value="Cysteine proteinases"/>
    <property type="match status" value="1"/>
</dbReference>
<dbReference type="AlphaFoldDB" id="A0A518DPA2"/>
<dbReference type="Gene3D" id="3.90.70.10">
    <property type="entry name" value="Cysteine proteinases"/>
    <property type="match status" value="1"/>
</dbReference>
<feature type="active site" evidence="3">
    <location>
        <position position="371"/>
    </location>
</feature>
<dbReference type="PROSITE" id="PS50203">
    <property type="entry name" value="CALPAIN_CAT"/>
    <property type="match status" value="1"/>
</dbReference>
<dbReference type="KEGG" id="lcre:Pla8534_14490"/>
<dbReference type="InterPro" id="IPR011049">
    <property type="entry name" value="Serralysin-like_metalloprot_C"/>
</dbReference>
<dbReference type="SMART" id="SM00230">
    <property type="entry name" value="CysPc"/>
    <property type="match status" value="1"/>
</dbReference>
<evidence type="ECO:0000259" key="4">
    <source>
        <dbReference type="PROSITE" id="PS50203"/>
    </source>
</evidence>
<organism evidence="5 6">
    <name type="scientific">Lignipirellula cremea</name>
    <dbReference type="NCBI Taxonomy" id="2528010"/>
    <lineage>
        <taxon>Bacteria</taxon>
        <taxon>Pseudomonadati</taxon>
        <taxon>Planctomycetota</taxon>
        <taxon>Planctomycetia</taxon>
        <taxon>Pirellulales</taxon>
        <taxon>Pirellulaceae</taxon>
        <taxon>Lignipirellula</taxon>
    </lineage>
</organism>
<dbReference type="GO" id="GO:0005509">
    <property type="term" value="F:calcium ion binding"/>
    <property type="evidence" value="ECO:0007669"/>
    <property type="project" value="InterPro"/>
</dbReference>
<dbReference type="PANTHER" id="PTHR38340:SF1">
    <property type="entry name" value="S-LAYER PROTEIN"/>
    <property type="match status" value="1"/>
</dbReference>
<dbReference type="PRINTS" id="PR00313">
    <property type="entry name" value="CABNDNGRPT"/>
</dbReference>
<keyword evidence="6" id="KW-1185">Reference proteome</keyword>
<evidence type="ECO:0000313" key="5">
    <source>
        <dbReference type="EMBL" id="QDU93668.1"/>
    </source>
</evidence>
<gene>
    <name evidence="5" type="primary">hlyA</name>
    <name evidence="5" type="ORF">Pla8534_14490</name>
</gene>
<keyword evidence="3" id="KW-0788">Thiol protease</keyword>
<comment type="subcellular location">
    <subcellularLocation>
        <location evidence="1">Secreted</location>
    </subcellularLocation>
</comment>
<name>A0A518DPA2_9BACT</name>
<dbReference type="PROSITE" id="PS00330">
    <property type="entry name" value="HEMOLYSIN_CALCIUM"/>
    <property type="match status" value="4"/>
</dbReference>
<dbReference type="InterPro" id="IPR001343">
    <property type="entry name" value="Hemolysn_Ca-bd"/>
</dbReference>
<dbReference type="InterPro" id="IPR022684">
    <property type="entry name" value="Calpain_cysteine_protease"/>
</dbReference>
<feature type="active site" evidence="3">
    <location>
        <position position="545"/>
    </location>
</feature>
<dbReference type="Gene3D" id="2.150.10.10">
    <property type="entry name" value="Serralysin-like metalloprotease, C-terminal"/>
    <property type="match status" value="3"/>
</dbReference>
<dbReference type="GO" id="GO:0004198">
    <property type="term" value="F:calcium-dependent cysteine-type endopeptidase activity"/>
    <property type="evidence" value="ECO:0007669"/>
    <property type="project" value="InterPro"/>
</dbReference>
<dbReference type="SUPFAM" id="SSF51120">
    <property type="entry name" value="beta-Roll"/>
    <property type="match status" value="2"/>
</dbReference>
<keyword evidence="3" id="KW-0378">Hydrolase</keyword>
<keyword evidence="3" id="KW-0645">Protease</keyword>
<dbReference type="InterPro" id="IPR018511">
    <property type="entry name" value="Hemolysin-typ_Ca-bd_CS"/>
</dbReference>
<dbReference type="GO" id="GO:0005576">
    <property type="term" value="C:extracellular region"/>
    <property type="evidence" value="ECO:0007669"/>
    <property type="project" value="UniProtKB-SubCell"/>
</dbReference>
<dbReference type="Pfam" id="PF00353">
    <property type="entry name" value="HemolysinCabind"/>
    <property type="match status" value="5"/>
</dbReference>
<dbReference type="Pfam" id="PF00648">
    <property type="entry name" value="Peptidase_C2"/>
    <property type="match status" value="1"/>
</dbReference>
<keyword evidence="2" id="KW-0964">Secreted</keyword>
<proteinExistence type="predicted"/>
<dbReference type="InterPro" id="IPR050557">
    <property type="entry name" value="RTX_toxin/Mannuronan_C5-epim"/>
</dbReference>
<dbReference type="Proteomes" id="UP000317648">
    <property type="component" value="Chromosome"/>
</dbReference>
<dbReference type="EMBL" id="CP036433">
    <property type="protein sequence ID" value="QDU93668.1"/>
    <property type="molecule type" value="Genomic_DNA"/>
</dbReference>
<evidence type="ECO:0000313" key="6">
    <source>
        <dbReference type="Proteomes" id="UP000317648"/>
    </source>
</evidence>
<feature type="active site" evidence="3">
    <location>
        <position position="524"/>
    </location>
</feature>
<dbReference type="PRINTS" id="PR00704">
    <property type="entry name" value="CALPAIN"/>
</dbReference>
<protein>
    <submittedName>
        <fullName evidence="5">Hemolysin, plasmid</fullName>
    </submittedName>
</protein>
<dbReference type="InterPro" id="IPR001300">
    <property type="entry name" value="Peptidase_C2_calpain_cat"/>
</dbReference>
<reference evidence="5 6" key="1">
    <citation type="submission" date="2019-02" db="EMBL/GenBank/DDBJ databases">
        <title>Deep-cultivation of Planctomycetes and their phenomic and genomic characterization uncovers novel biology.</title>
        <authorList>
            <person name="Wiegand S."/>
            <person name="Jogler M."/>
            <person name="Boedeker C."/>
            <person name="Pinto D."/>
            <person name="Vollmers J."/>
            <person name="Rivas-Marin E."/>
            <person name="Kohn T."/>
            <person name="Peeters S.H."/>
            <person name="Heuer A."/>
            <person name="Rast P."/>
            <person name="Oberbeckmann S."/>
            <person name="Bunk B."/>
            <person name="Jeske O."/>
            <person name="Meyerdierks A."/>
            <person name="Storesund J.E."/>
            <person name="Kallscheuer N."/>
            <person name="Luecker S."/>
            <person name="Lage O.M."/>
            <person name="Pohl T."/>
            <person name="Merkel B.J."/>
            <person name="Hornburger P."/>
            <person name="Mueller R.-W."/>
            <person name="Bruemmer F."/>
            <person name="Labrenz M."/>
            <person name="Spormann A.M."/>
            <person name="Op den Camp H."/>
            <person name="Overmann J."/>
            <person name="Amann R."/>
            <person name="Jetten M.S.M."/>
            <person name="Mascher T."/>
            <person name="Medema M.H."/>
            <person name="Devos D.P."/>
            <person name="Kaster A.-K."/>
            <person name="Ovreas L."/>
            <person name="Rohde M."/>
            <person name="Galperin M.Y."/>
            <person name="Jogler C."/>
        </authorList>
    </citation>
    <scope>NUCLEOTIDE SEQUENCE [LARGE SCALE GENOMIC DNA]</scope>
    <source>
        <strain evidence="5 6">Pla85_3_4</strain>
    </source>
</reference>
<dbReference type="InterPro" id="IPR038765">
    <property type="entry name" value="Papain-like_cys_pep_sf"/>
</dbReference>
<feature type="domain" description="Calpain catalytic" evidence="4">
    <location>
        <begin position="350"/>
        <end position="583"/>
    </location>
</feature>
<dbReference type="GO" id="GO:0006508">
    <property type="term" value="P:proteolysis"/>
    <property type="evidence" value="ECO:0007669"/>
    <property type="project" value="UniProtKB-KW"/>
</dbReference>
<dbReference type="PANTHER" id="PTHR38340">
    <property type="entry name" value="S-LAYER PROTEIN"/>
    <property type="match status" value="1"/>
</dbReference>
<accession>A0A518DPA2</accession>
<evidence type="ECO:0000256" key="1">
    <source>
        <dbReference type="ARBA" id="ARBA00004613"/>
    </source>
</evidence>